<organism evidence="2 3">
    <name type="scientific">Candidatus Sulfuritelmatomonas gaucii</name>
    <dbReference type="NCBI Taxonomy" id="2043161"/>
    <lineage>
        <taxon>Bacteria</taxon>
        <taxon>Pseudomonadati</taxon>
        <taxon>Acidobacteriota</taxon>
        <taxon>Terriglobia</taxon>
        <taxon>Terriglobales</taxon>
        <taxon>Acidobacteriaceae</taxon>
        <taxon>Candidatus Sulfuritelmatomonas</taxon>
    </lineage>
</organism>
<evidence type="ECO:0000313" key="2">
    <source>
        <dbReference type="EMBL" id="SPE23231.1"/>
    </source>
</evidence>
<dbReference type="AlphaFoldDB" id="A0A2N9LJ36"/>
<feature type="region of interest" description="Disordered" evidence="1">
    <location>
        <begin position="62"/>
        <end position="85"/>
    </location>
</feature>
<dbReference type="EMBL" id="OKRB01000095">
    <property type="protein sequence ID" value="SPE23231.1"/>
    <property type="molecule type" value="Genomic_DNA"/>
</dbReference>
<sequence>MRCALVLFNNAAFAGIFRVQVSGAPGSTVVPSHGSPANLAGISKLIAVAVGLQMWESRSDFQATSGPRSFPDQRRSGLKLPPAVF</sequence>
<accession>A0A2N9LJ36</accession>
<dbReference type="Proteomes" id="UP000239735">
    <property type="component" value="Unassembled WGS sequence"/>
</dbReference>
<reference evidence="3" key="1">
    <citation type="submission" date="2018-02" db="EMBL/GenBank/DDBJ databases">
        <authorList>
            <person name="Hausmann B."/>
        </authorList>
    </citation>
    <scope>NUCLEOTIDE SEQUENCE [LARGE SCALE GENOMIC DNA]</scope>
    <source>
        <strain evidence="3">Peat soil MAG SbA5</strain>
    </source>
</reference>
<evidence type="ECO:0000256" key="1">
    <source>
        <dbReference type="SAM" id="MobiDB-lite"/>
    </source>
</evidence>
<gene>
    <name evidence="2" type="ORF">SBA5_380002</name>
</gene>
<evidence type="ECO:0000313" key="3">
    <source>
        <dbReference type="Proteomes" id="UP000239735"/>
    </source>
</evidence>
<proteinExistence type="predicted"/>
<name>A0A2N9LJ36_9BACT</name>
<protein>
    <submittedName>
        <fullName evidence="2">Uncharacterized protein</fullName>
    </submittedName>
</protein>